<accession>A0A671P718</accession>
<evidence type="ECO:0000313" key="2">
    <source>
        <dbReference type="Ensembl" id="ENSSANP00000054532.1"/>
    </source>
</evidence>
<name>A0A671P718_9TELE</name>
<dbReference type="SUPFAM" id="SSF54236">
    <property type="entry name" value="Ubiquitin-like"/>
    <property type="match status" value="1"/>
</dbReference>
<dbReference type="Pfam" id="PF00240">
    <property type="entry name" value="ubiquitin"/>
    <property type="match status" value="1"/>
</dbReference>
<reference evidence="2" key="2">
    <citation type="submission" date="2025-09" db="UniProtKB">
        <authorList>
            <consortium name="Ensembl"/>
        </authorList>
    </citation>
    <scope>IDENTIFICATION</scope>
</reference>
<dbReference type="Proteomes" id="UP000472260">
    <property type="component" value="Unassembled WGS sequence"/>
</dbReference>
<dbReference type="InterPro" id="IPR000626">
    <property type="entry name" value="Ubiquitin-like_dom"/>
</dbReference>
<keyword evidence="3" id="KW-1185">Reference proteome</keyword>
<evidence type="ECO:0000259" key="1">
    <source>
        <dbReference type="PROSITE" id="PS50053"/>
    </source>
</evidence>
<dbReference type="AlphaFoldDB" id="A0A671P718"/>
<protein>
    <recommendedName>
        <fullName evidence="1">Ubiquitin-like domain-containing protein</fullName>
    </recommendedName>
</protein>
<feature type="domain" description="Ubiquitin-like" evidence="1">
    <location>
        <begin position="27"/>
        <end position="64"/>
    </location>
</feature>
<sequence>VQILSKSLRFLGCLLETESFSVFLPTGDDPSSLRLLYTDKQLEDNDTFLDHQIKDRSTLFMVLQFESLPESTIVLGYYECVDCGLHSQEKKGRPTVVTRAVPFQNVHFSVGPCGRCRISVHCGVVCYQCFAW</sequence>
<dbReference type="PROSITE" id="PS50053">
    <property type="entry name" value="UBIQUITIN_2"/>
    <property type="match status" value="1"/>
</dbReference>
<dbReference type="Gene3D" id="3.10.20.90">
    <property type="entry name" value="Phosphatidylinositol 3-kinase Catalytic Subunit, Chain A, domain 1"/>
    <property type="match status" value="1"/>
</dbReference>
<dbReference type="InterPro" id="IPR029071">
    <property type="entry name" value="Ubiquitin-like_domsf"/>
</dbReference>
<dbReference type="Ensembl" id="ENSSANT00000058007.1">
    <property type="protein sequence ID" value="ENSSANP00000054532.1"/>
    <property type="gene ID" value="ENSSANG00000027292.1"/>
</dbReference>
<dbReference type="CDD" id="cd17039">
    <property type="entry name" value="Ubl_ubiquitin_like"/>
    <property type="match status" value="1"/>
</dbReference>
<reference evidence="2" key="1">
    <citation type="submission" date="2025-08" db="UniProtKB">
        <authorList>
            <consortium name="Ensembl"/>
        </authorList>
    </citation>
    <scope>IDENTIFICATION</scope>
</reference>
<evidence type="ECO:0000313" key="3">
    <source>
        <dbReference type="Proteomes" id="UP000472260"/>
    </source>
</evidence>
<proteinExistence type="predicted"/>
<organism evidence="2 3">
    <name type="scientific">Sinocyclocheilus anshuiensis</name>
    <dbReference type="NCBI Taxonomy" id="1608454"/>
    <lineage>
        <taxon>Eukaryota</taxon>
        <taxon>Metazoa</taxon>
        <taxon>Chordata</taxon>
        <taxon>Craniata</taxon>
        <taxon>Vertebrata</taxon>
        <taxon>Euteleostomi</taxon>
        <taxon>Actinopterygii</taxon>
        <taxon>Neopterygii</taxon>
        <taxon>Teleostei</taxon>
        <taxon>Ostariophysi</taxon>
        <taxon>Cypriniformes</taxon>
        <taxon>Cyprinidae</taxon>
        <taxon>Cyprininae</taxon>
        <taxon>Sinocyclocheilus</taxon>
    </lineage>
</organism>